<evidence type="ECO:0000313" key="2">
    <source>
        <dbReference type="EMBL" id="KAL2037211.1"/>
    </source>
</evidence>
<feature type="region of interest" description="Disordered" evidence="1">
    <location>
        <begin position="40"/>
        <end position="68"/>
    </location>
</feature>
<proteinExistence type="predicted"/>
<reference evidence="2 3" key="1">
    <citation type="submission" date="2024-09" db="EMBL/GenBank/DDBJ databases">
        <title>Rethinking Asexuality: The Enigmatic Case of Functional Sexual Genes in Lepraria (Stereocaulaceae).</title>
        <authorList>
            <person name="Doellman M."/>
            <person name="Sun Y."/>
            <person name="Barcenas-Pena A."/>
            <person name="Lumbsch H.T."/>
            <person name="Grewe F."/>
        </authorList>
    </citation>
    <scope>NUCLEOTIDE SEQUENCE [LARGE SCALE GENOMIC DNA]</scope>
    <source>
        <strain evidence="2 3">Mercado 3170</strain>
    </source>
</reference>
<organism evidence="2 3">
    <name type="scientific">Stereocaulon virgatum</name>
    <dbReference type="NCBI Taxonomy" id="373712"/>
    <lineage>
        <taxon>Eukaryota</taxon>
        <taxon>Fungi</taxon>
        <taxon>Dikarya</taxon>
        <taxon>Ascomycota</taxon>
        <taxon>Pezizomycotina</taxon>
        <taxon>Lecanoromycetes</taxon>
        <taxon>OSLEUM clade</taxon>
        <taxon>Lecanoromycetidae</taxon>
        <taxon>Lecanorales</taxon>
        <taxon>Lecanorineae</taxon>
        <taxon>Stereocaulaceae</taxon>
        <taxon>Stereocaulon</taxon>
    </lineage>
</organism>
<comment type="caution">
    <text evidence="2">The sequence shown here is derived from an EMBL/GenBank/DDBJ whole genome shotgun (WGS) entry which is preliminary data.</text>
</comment>
<evidence type="ECO:0000313" key="3">
    <source>
        <dbReference type="Proteomes" id="UP001590950"/>
    </source>
</evidence>
<feature type="compositionally biased region" description="Low complexity" evidence="1">
    <location>
        <begin position="41"/>
        <end position="68"/>
    </location>
</feature>
<dbReference type="EMBL" id="JBEFKJ010000043">
    <property type="protein sequence ID" value="KAL2037211.1"/>
    <property type="molecule type" value="Genomic_DNA"/>
</dbReference>
<accession>A0ABR3ZWB1</accession>
<protein>
    <submittedName>
        <fullName evidence="2">Uncharacterized protein</fullName>
    </submittedName>
</protein>
<name>A0ABR3ZWB1_9LECA</name>
<gene>
    <name evidence="2" type="ORF">N7G274_010074</name>
</gene>
<keyword evidence="3" id="KW-1185">Reference proteome</keyword>
<dbReference type="Proteomes" id="UP001590950">
    <property type="component" value="Unassembled WGS sequence"/>
</dbReference>
<sequence length="122" mass="13074">MASSDLKWLLVPTCQPLLRAALVLPSNPYHTISLPYNVDMSDSSSSSSGRQSRAPSVSSLTSVEESSPLLRTLSKDSFKSYGSGNAVRGMADSKQLSTSQLLWVMSSVWIGTLLAGLGEQHQ</sequence>
<evidence type="ECO:0000256" key="1">
    <source>
        <dbReference type="SAM" id="MobiDB-lite"/>
    </source>
</evidence>